<evidence type="ECO:0000259" key="5">
    <source>
        <dbReference type="Pfam" id="PF13579"/>
    </source>
</evidence>
<name>A0A4R2J6A8_9ACTN</name>
<dbReference type="SUPFAM" id="SSF53756">
    <property type="entry name" value="UDP-Glycosyltransferase/glycogen phosphorylase"/>
    <property type="match status" value="1"/>
</dbReference>
<feature type="compositionally biased region" description="Basic and acidic residues" evidence="3">
    <location>
        <begin position="389"/>
        <end position="398"/>
    </location>
</feature>
<comment type="caution">
    <text evidence="6">The sequence shown here is derived from an EMBL/GenBank/DDBJ whole genome shotgun (WGS) entry which is preliminary data.</text>
</comment>
<dbReference type="CDD" id="cd03801">
    <property type="entry name" value="GT4_PimA-like"/>
    <property type="match status" value="1"/>
</dbReference>
<proteinExistence type="predicted"/>
<dbReference type="Gene3D" id="3.40.50.2000">
    <property type="entry name" value="Glycogen Phosphorylase B"/>
    <property type="match status" value="2"/>
</dbReference>
<dbReference type="InterPro" id="IPR050194">
    <property type="entry name" value="Glycosyltransferase_grp1"/>
</dbReference>
<dbReference type="InterPro" id="IPR028098">
    <property type="entry name" value="Glyco_trans_4-like_N"/>
</dbReference>
<dbReference type="InterPro" id="IPR001296">
    <property type="entry name" value="Glyco_trans_1"/>
</dbReference>
<protein>
    <submittedName>
        <fullName evidence="6">Glycosyltransferase involved in cell wall biosynthesis</fullName>
    </submittedName>
</protein>
<dbReference type="Pfam" id="PF00534">
    <property type="entry name" value="Glycos_transf_1"/>
    <property type="match status" value="1"/>
</dbReference>
<dbReference type="PANTHER" id="PTHR45947">
    <property type="entry name" value="SULFOQUINOVOSYL TRANSFERASE SQD2"/>
    <property type="match status" value="1"/>
</dbReference>
<keyword evidence="1" id="KW-0328">Glycosyltransferase</keyword>
<dbReference type="Pfam" id="PF13579">
    <property type="entry name" value="Glyco_trans_4_4"/>
    <property type="match status" value="1"/>
</dbReference>
<dbReference type="GO" id="GO:0016758">
    <property type="term" value="F:hexosyltransferase activity"/>
    <property type="evidence" value="ECO:0007669"/>
    <property type="project" value="TreeGrafter"/>
</dbReference>
<evidence type="ECO:0000256" key="1">
    <source>
        <dbReference type="ARBA" id="ARBA00022676"/>
    </source>
</evidence>
<keyword evidence="7" id="KW-1185">Reference proteome</keyword>
<sequence length="398" mass="43508">MGPSVRAQTVLLLNWRDTTNPEGGGSERYVEEVAKGLAALGWSVTVLCAAYPGSPRESRRDDVRYIYRGTKVTVYLRGLLHTLLQRPDHVVDVQNGLPFFTRLVRRTGVIVLVHHVHQEQWQVVYPGWRGRLGWWLESRVAPRLYDDCAYVTVSSASRDELTGLGVTDIEVIHNGTDPAPPRQTPQAPVPTLVCVGRIVPHKQIEHAVDAIAEARKVLPHARLVVVGSGWWEDSLRAYVEERGLLDAVEFRGHVSEDDKHAAYDEAWVLALPSLKEGWGLVVGEAAGHGVPTVAYRSAGGPTESVRDGVSGVLVDSPGDFTAAIIELLQDGELRQRLSDGAAASAGTFTWCATALAFDRLLTTSRRTRPPEHQPVPGSVPAAASGRPAPIERPRQPWS</sequence>
<evidence type="ECO:0000313" key="7">
    <source>
        <dbReference type="Proteomes" id="UP000295573"/>
    </source>
</evidence>
<dbReference type="PANTHER" id="PTHR45947:SF3">
    <property type="entry name" value="SULFOQUINOVOSYL TRANSFERASE SQD2"/>
    <property type="match status" value="1"/>
</dbReference>
<feature type="region of interest" description="Disordered" evidence="3">
    <location>
        <begin position="366"/>
        <end position="398"/>
    </location>
</feature>
<feature type="domain" description="Glycosyltransferase subfamily 4-like N-terminal" evidence="5">
    <location>
        <begin position="24"/>
        <end position="175"/>
    </location>
</feature>
<dbReference type="GO" id="GO:1901137">
    <property type="term" value="P:carbohydrate derivative biosynthetic process"/>
    <property type="evidence" value="ECO:0007669"/>
    <property type="project" value="UniProtKB-ARBA"/>
</dbReference>
<dbReference type="Proteomes" id="UP000295573">
    <property type="component" value="Unassembled WGS sequence"/>
</dbReference>
<dbReference type="AlphaFoldDB" id="A0A4R2J6A8"/>
<reference evidence="6 7" key="1">
    <citation type="journal article" date="2015" name="Stand. Genomic Sci.">
        <title>Genomic Encyclopedia of Bacterial and Archaeal Type Strains, Phase III: the genomes of soil and plant-associated and newly described type strains.</title>
        <authorList>
            <person name="Whitman W.B."/>
            <person name="Woyke T."/>
            <person name="Klenk H.P."/>
            <person name="Zhou Y."/>
            <person name="Lilburn T.G."/>
            <person name="Beck B.J."/>
            <person name="De Vos P."/>
            <person name="Vandamme P."/>
            <person name="Eisen J.A."/>
            <person name="Garrity G."/>
            <person name="Hugenholtz P."/>
            <person name="Kyrpides N.C."/>
        </authorList>
    </citation>
    <scope>NUCLEOTIDE SEQUENCE [LARGE SCALE GENOMIC DNA]</scope>
    <source>
        <strain evidence="6 7">VKM Ac-2541</strain>
    </source>
</reference>
<evidence type="ECO:0000313" key="6">
    <source>
        <dbReference type="EMBL" id="TCO51679.1"/>
    </source>
</evidence>
<gene>
    <name evidence="6" type="ORF">EV646_101672</name>
</gene>
<organism evidence="6 7">
    <name type="scientific">Kribbella antiqua</name>
    <dbReference type="NCBI Taxonomy" id="2512217"/>
    <lineage>
        <taxon>Bacteria</taxon>
        <taxon>Bacillati</taxon>
        <taxon>Actinomycetota</taxon>
        <taxon>Actinomycetes</taxon>
        <taxon>Propionibacteriales</taxon>
        <taxon>Kribbellaceae</taxon>
        <taxon>Kribbella</taxon>
    </lineage>
</organism>
<keyword evidence="2 6" id="KW-0808">Transferase</keyword>
<evidence type="ECO:0000256" key="2">
    <source>
        <dbReference type="ARBA" id="ARBA00022679"/>
    </source>
</evidence>
<dbReference type="EMBL" id="SLWR01000001">
    <property type="protein sequence ID" value="TCO51679.1"/>
    <property type="molecule type" value="Genomic_DNA"/>
</dbReference>
<accession>A0A4R2J6A8</accession>
<evidence type="ECO:0000259" key="4">
    <source>
        <dbReference type="Pfam" id="PF00534"/>
    </source>
</evidence>
<feature type="domain" description="Glycosyl transferase family 1" evidence="4">
    <location>
        <begin position="190"/>
        <end position="341"/>
    </location>
</feature>
<evidence type="ECO:0000256" key="3">
    <source>
        <dbReference type="SAM" id="MobiDB-lite"/>
    </source>
</evidence>